<keyword evidence="2" id="KW-0533">Nickel</keyword>
<evidence type="ECO:0000313" key="6">
    <source>
        <dbReference type="Proteomes" id="UP000306196"/>
    </source>
</evidence>
<proteinExistence type="predicted"/>
<evidence type="ECO:0000256" key="1">
    <source>
        <dbReference type="ARBA" id="ARBA00022490"/>
    </source>
</evidence>
<dbReference type="Pfam" id="PF05194">
    <property type="entry name" value="UreE_C"/>
    <property type="match status" value="1"/>
</dbReference>
<dbReference type="SUPFAM" id="SSF69737">
    <property type="entry name" value="Urease metallochaperone UreE, C-terminal domain"/>
    <property type="match status" value="1"/>
</dbReference>
<dbReference type="GO" id="GO:0016151">
    <property type="term" value="F:nickel cation binding"/>
    <property type="evidence" value="ECO:0007669"/>
    <property type="project" value="InterPro"/>
</dbReference>
<evidence type="ECO:0000256" key="3">
    <source>
        <dbReference type="ARBA" id="ARBA00023186"/>
    </source>
</evidence>
<evidence type="ECO:0000259" key="4">
    <source>
        <dbReference type="Pfam" id="PF05194"/>
    </source>
</evidence>
<protein>
    <submittedName>
        <fullName evidence="5">Urease accessory protein UreE</fullName>
    </submittedName>
</protein>
<dbReference type="InterPro" id="IPR012406">
    <property type="entry name" value="UreE"/>
</dbReference>
<comment type="caution">
    <text evidence="5">The sequence shown here is derived from an EMBL/GenBank/DDBJ whole genome shotgun (WGS) entry which is preliminary data.</text>
</comment>
<name>A0A5R8K8A1_9BACT</name>
<dbReference type="OrthoDB" id="193268at2"/>
<feature type="domain" description="Urease accessory protein UreE C-terminal" evidence="4">
    <location>
        <begin position="73"/>
        <end position="136"/>
    </location>
</feature>
<accession>A0A5R8K8A1</accession>
<dbReference type="GO" id="GO:0005737">
    <property type="term" value="C:cytoplasm"/>
    <property type="evidence" value="ECO:0007669"/>
    <property type="project" value="InterPro"/>
</dbReference>
<dbReference type="InterPro" id="IPR007864">
    <property type="entry name" value="UreE_C_dom"/>
</dbReference>
<dbReference type="EMBL" id="VAUV01000032">
    <property type="protein sequence ID" value="TLD68185.1"/>
    <property type="molecule type" value="Genomic_DNA"/>
</dbReference>
<sequence>MHLIQRMAAPSSSRPASQQVRLIAERRLFLKRRWRATAEDGTEFGFDLDSRLTSGCVIHQSETHDYVIWQQPEPVYSIPFSDAEQGALIGWRIGNLHFPVQILSDRLLVTTDLAIKQLLDRESWTHEEIEAVFTPLRVIAHAS</sequence>
<keyword evidence="3" id="KW-0143">Chaperone</keyword>
<dbReference type="Gene3D" id="3.30.70.790">
    <property type="entry name" value="UreE, C-terminal domain"/>
    <property type="match status" value="1"/>
</dbReference>
<keyword evidence="6" id="KW-1185">Reference proteome</keyword>
<dbReference type="GO" id="GO:0006457">
    <property type="term" value="P:protein folding"/>
    <property type="evidence" value="ECO:0007669"/>
    <property type="project" value="InterPro"/>
</dbReference>
<dbReference type="PIRSF" id="PIRSF036402">
    <property type="entry name" value="Ureas_acces_UreE"/>
    <property type="match status" value="1"/>
</dbReference>
<dbReference type="AlphaFoldDB" id="A0A5R8K8A1"/>
<dbReference type="GO" id="GO:0019627">
    <property type="term" value="P:urea metabolic process"/>
    <property type="evidence" value="ECO:0007669"/>
    <property type="project" value="InterPro"/>
</dbReference>
<evidence type="ECO:0000313" key="5">
    <source>
        <dbReference type="EMBL" id="TLD68185.1"/>
    </source>
</evidence>
<dbReference type="GO" id="GO:0065003">
    <property type="term" value="P:protein-containing complex assembly"/>
    <property type="evidence" value="ECO:0007669"/>
    <property type="project" value="InterPro"/>
</dbReference>
<dbReference type="Proteomes" id="UP000306196">
    <property type="component" value="Unassembled WGS sequence"/>
</dbReference>
<gene>
    <name evidence="5" type="ORF">FEM03_24030</name>
</gene>
<reference evidence="5 6" key="1">
    <citation type="submission" date="2019-05" db="EMBL/GenBank/DDBJ databases">
        <title>Verrucobacter flavum gen. nov., sp. nov. a new member of the family Verrucomicrobiaceae.</title>
        <authorList>
            <person name="Szuroczki S."/>
            <person name="Abbaszade G."/>
            <person name="Szabo A."/>
            <person name="Felfoldi T."/>
            <person name="Schumann P."/>
            <person name="Boka K."/>
            <person name="Keki Z."/>
            <person name="Toumi M."/>
            <person name="Toth E."/>
        </authorList>
    </citation>
    <scope>NUCLEOTIDE SEQUENCE [LARGE SCALE GENOMIC DNA]</scope>
    <source>
        <strain evidence="5 6">MG-N-17</strain>
    </source>
</reference>
<dbReference type="RefSeq" id="WP_138088958.1">
    <property type="nucleotide sequence ID" value="NZ_VAUV01000032.1"/>
</dbReference>
<keyword evidence="1" id="KW-0963">Cytoplasm</keyword>
<evidence type="ECO:0000256" key="2">
    <source>
        <dbReference type="ARBA" id="ARBA00022596"/>
    </source>
</evidence>
<organism evidence="5 6">
    <name type="scientific">Phragmitibacter flavus</name>
    <dbReference type="NCBI Taxonomy" id="2576071"/>
    <lineage>
        <taxon>Bacteria</taxon>
        <taxon>Pseudomonadati</taxon>
        <taxon>Verrucomicrobiota</taxon>
        <taxon>Verrucomicrobiia</taxon>
        <taxon>Verrucomicrobiales</taxon>
        <taxon>Verrucomicrobiaceae</taxon>
        <taxon>Phragmitibacter</taxon>
    </lineage>
</organism>